<gene>
    <name evidence="2" type="ORF">A3770_02p11200</name>
</gene>
<evidence type="ECO:0000313" key="3">
    <source>
        <dbReference type="Proteomes" id="UP000316726"/>
    </source>
</evidence>
<proteinExistence type="predicted"/>
<name>A0A5B8MGX5_9CHLO</name>
<evidence type="ECO:0000313" key="2">
    <source>
        <dbReference type="EMBL" id="QDZ18602.1"/>
    </source>
</evidence>
<dbReference type="PANTHER" id="PTHR28052:SF1">
    <property type="entry name" value="UPF0545 PROTEIN C22ORF39"/>
    <property type="match status" value="1"/>
</dbReference>
<reference evidence="2 3" key="1">
    <citation type="submission" date="2018-07" db="EMBL/GenBank/DDBJ databases">
        <title>The complete nuclear genome of the prasinophyte Chloropicon primus (CCMP1205).</title>
        <authorList>
            <person name="Pombert J.-F."/>
            <person name="Otis C."/>
            <person name="Turmel M."/>
            <person name="Lemieux C."/>
        </authorList>
    </citation>
    <scope>NUCLEOTIDE SEQUENCE [LARGE SCALE GENOMIC DNA]</scope>
    <source>
        <strain evidence="2 3">CCMP1205</strain>
    </source>
</reference>
<dbReference type="OrthoDB" id="2017405at2759"/>
<evidence type="ECO:0000256" key="1">
    <source>
        <dbReference type="SAM" id="MobiDB-lite"/>
    </source>
</evidence>
<dbReference type="PANTHER" id="PTHR28052">
    <property type="entry name" value="UPF0545 PROTEIN C22ORF39"/>
    <property type="match status" value="1"/>
</dbReference>
<dbReference type="InterPro" id="IPR021475">
    <property type="entry name" value="Pants/Emi1-like"/>
</dbReference>
<dbReference type="Proteomes" id="UP000316726">
    <property type="component" value="Chromosome 2"/>
</dbReference>
<dbReference type="AlphaFoldDB" id="A0A5B8MGX5"/>
<dbReference type="EMBL" id="CP031035">
    <property type="protein sequence ID" value="QDZ18602.1"/>
    <property type="molecule type" value="Genomic_DNA"/>
</dbReference>
<keyword evidence="3" id="KW-1185">Reference proteome</keyword>
<dbReference type="Pfam" id="PF11326">
    <property type="entry name" value="PANTS-like"/>
    <property type="match status" value="1"/>
</dbReference>
<accession>A0A5B8MGX5</accession>
<protein>
    <submittedName>
        <fullName evidence="2">DUF3128 domain-containing protein</fullName>
    </submittedName>
</protein>
<organism evidence="2 3">
    <name type="scientific">Chloropicon primus</name>
    <dbReference type="NCBI Taxonomy" id="1764295"/>
    <lineage>
        <taxon>Eukaryota</taxon>
        <taxon>Viridiplantae</taxon>
        <taxon>Chlorophyta</taxon>
        <taxon>Chloropicophyceae</taxon>
        <taxon>Chloropicales</taxon>
        <taxon>Chloropicaceae</taxon>
        <taxon>Chloropicon</taxon>
    </lineage>
</organism>
<feature type="region of interest" description="Disordered" evidence="1">
    <location>
        <begin position="1"/>
        <end position="25"/>
    </location>
</feature>
<sequence length="115" mass="13171">MATRGGSESGAASTSAPSEAASTSSLAMEKKAKPSCATKFDAVYFCYSPVYQMSQYYRYGELDDCFGKWREFYDCITYGTNFHQEPDQPERKPCMWELKDFKTAQRDWDNVFNSK</sequence>